<dbReference type="InterPro" id="IPR056398">
    <property type="entry name" value="Tudor_Coilin"/>
</dbReference>
<dbReference type="GO" id="GO:0030619">
    <property type="term" value="F:U1 snRNA binding"/>
    <property type="evidence" value="ECO:0007669"/>
    <property type="project" value="TreeGrafter"/>
</dbReference>
<organism evidence="7 8">
    <name type="scientific">Salix brachista</name>
    <dbReference type="NCBI Taxonomy" id="2182728"/>
    <lineage>
        <taxon>Eukaryota</taxon>
        <taxon>Viridiplantae</taxon>
        <taxon>Streptophyta</taxon>
        <taxon>Embryophyta</taxon>
        <taxon>Tracheophyta</taxon>
        <taxon>Spermatophyta</taxon>
        <taxon>Magnoliopsida</taxon>
        <taxon>eudicotyledons</taxon>
        <taxon>Gunneridae</taxon>
        <taxon>Pentapetalae</taxon>
        <taxon>rosids</taxon>
        <taxon>fabids</taxon>
        <taxon>Malpighiales</taxon>
        <taxon>Salicaceae</taxon>
        <taxon>Saliceae</taxon>
        <taxon>Salix</taxon>
    </lineage>
</organism>
<evidence type="ECO:0000313" key="7">
    <source>
        <dbReference type="EMBL" id="KAB5537497.1"/>
    </source>
</evidence>
<feature type="region of interest" description="Disordered" evidence="4">
    <location>
        <begin position="411"/>
        <end position="442"/>
    </location>
</feature>
<dbReference type="AlphaFoldDB" id="A0A5N5L431"/>
<feature type="region of interest" description="Disordered" evidence="4">
    <location>
        <begin position="466"/>
        <end position="496"/>
    </location>
</feature>
<feature type="compositionally biased region" description="Basic residues" evidence="4">
    <location>
        <begin position="554"/>
        <end position="567"/>
    </location>
</feature>
<feature type="region of interest" description="Disordered" evidence="4">
    <location>
        <begin position="512"/>
        <end position="580"/>
    </location>
</feature>
<dbReference type="PANTHER" id="PTHR15197:SF0">
    <property type="entry name" value="COILIN"/>
    <property type="match status" value="1"/>
</dbReference>
<evidence type="ECO:0000256" key="2">
    <source>
        <dbReference type="ARBA" id="ARBA00022980"/>
    </source>
</evidence>
<sequence>MNTIARRAYNLCRSPPLLPVQGVKSVSGEHQIQQCRGIRVRVYNGNLEQALKFMQRKMQSSGIERQIKNLQTHHVKNSEKRVLARKKLQRRIQSQELAHRIKVILADKARCVLMSHLILFLSWINSHLPLSSMKLVVTDYYSHLIIFKDAIGPEKRTWACKKIFEVPFLVQDGLLQCLSIIQCSSVCVAECQPSDELNSFVNCTRALVKIDILQYCFHFSKPQTTEKEGLKVTVLATRFLLEILPPSLPPPLLSLSSIAAAMETMRLRLVFDNALNTKTEGLRKCWMLLKPQHKTISDLSTHILQVFDLHNACPSGLFLSMEGFVLPPFESTCILKDKDIVRVIKKAGTATEIIKIDDGLNDSLNVVEIIDKPTVITGMNLLANEEFEKESSGYENELEVDVAAKVEDVENSPEVKAVSKKRKASKDPHRPKRKKTKSTSAEKYLEVSENVVTDVSAEKNDTLSIVNVDERSGKSRKAMRDTKKRKKTKSASAEKCMEASENVVISVCAGQNGTDERSSESMEATFNEKKSCQPEQNGNGSVDASHTLSGSKKCPSRSARRKKAKRQWLKEQLKSEKKAQNQRELLLNINQQSFEKDKQNVPGESREPGSQKTTEEKLREDNQLGERDSDVEGDVVPIVIRPGHIRFEPLKKGDSDHAVSQHHVPIERFQWNGITSKKMGQKWGQEKVVSCKRNDYNNFKEEASSSRTIEEKTPVSDCTNFEEFPLCASLPKEGDVIAYRLVELSSSWTPELSSYRVGKVSKYDLESNIVMLVQVPEYPVIPEKIDDEASTALPETSSYQEDGSLEIKFSTLFEVRLVHHGNPKSEKSVPGGSNEVHTRDQDSGTGLKLNNNHEAGTSAQENGKHNPWEETSQAQKAWPSQEDSWKKPESSGRSPWSYKALRGSALDPIVALLRAQNEL</sequence>
<reference evidence="8" key="1">
    <citation type="journal article" date="2019" name="Gigascience">
        <title>De novo genome assembly of the endangered Acer yangbiense, a plant species with extremely small populations endemic to Yunnan Province, China.</title>
        <authorList>
            <person name="Yang J."/>
            <person name="Wariss H.M."/>
            <person name="Tao L."/>
            <person name="Zhang R."/>
            <person name="Yun Q."/>
            <person name="Hollingsworth P."/>
            <person name="Dao Z."/>
            <person name="Luo G."/>
            <person name="Guo H."/>
            <person name="Ma Y."/>
            <person name="Sun W."/>
        </authorList>
    </citation>
    <scope>NUCLEOTIDE SEQUENCE [LARGE SCALE GENOMIC DNA]</scope>
    <source>
        <strain evidence="8">cv. br00</strain>
    </source>
</reference>
<evidence type="ECO:0000256" key="3">
    <source>
        <dbReference type="ARBA" id="ARBA00023274"/>
    </source>
</evidence>
<dbReference type="GO" id="GO:0030620">
    <property type="term" value="F:U2 snRNA binding"/>
    <property type="evidence" value="ECO:0007669"/>
    <property type="project" value="TreeGrafter"/>
</dbReference>
<feature type="compositionally biased region" description="Polar residues" evidence="4">
    <location>
        <begin position="533"/>
        <end position="550"/>
    </location>
</feature>
<feature type="compositionally biased region" description="Basic and acidic residues" evidence="4">
    <location>
        <begin position="514"/>
        <end position="532"/>
    </location>
</feature>
<dbReference type="GO" id="GO:0003735">
    <property type="term" value="F:structural constituent of ribosome"/>
    <property type="evidence" value="ECO:0007669"/>
    <property type="project" value="InterPro"/>
</dbReference>
<keyword evidence="3" id="KW-0687">Ribonucleoprotein</keyword>
<dbReference type="Pfam" id="PF15862">
    <property type="entry name" value="Coilin_N"/>
    <property type="match status" value="1"/>
</dbReference>
<feature type="compositionally biased region" description="Polar residues" evidence="4">
    <location>
        <begin position="848"/>
        <end position="861"/>
    </location>
</feature>
<dbReference type="Proteomes" id="UP000326939">
    <property type="component" value="Chromosome 10"/>
</dbReference>
<dbReference type="Pfam" id="PF23086">
    <property type="entry name" value="Tudor_Coilin"/>
    <property type="match status" value="1"/>
</dbReference>
<dbReference type="InterPro" id="IPR001911">
    <property type="entry name" value="Ribosomal_bS21"/>
</dbReference>
<feature type="domain" description="Coilin tudor" evidence="6">
    <location>
        <begin position="719"/>
        <end position="821"/>
    </location>
</feature>
<feature type="domain" description="Coilin N-terminal" evidence="5">
    <location>
        <begin position="265"/>
        <end position="438"/>
    </location>
</feature>
<dbReference type="GO" id="GO:0000387">
    <property type="term" value="P:spliceosomal snRNP assembly"/>
    <property type="evidence" value="ECO:0007669"/>
    <property type="project" value="TreeGrafter"/>
</dbReference>
<protein>
    <submittedName>
        <fullName evidence="7">Uncharacterized protein</fullName>
    </submittedName>
</protein>
<feature type="region of interest" description="Disordered" evidence="4">
    <location>
        <begin position="592"/>
        <end position="631"/>
    </location>
</feature>
<dbReference type="EMBL" id="VDCV01000010">
    <property type="protein sequence ID" value="KAB5537497.1"/>
    <property type="molecule type" value="Genomic_DNA"/>
</dbReference>
<dbReference type="InterPro" id="IPR031722">
    <property type="entry name" value="Coilin_N"/>
</dbReference>
<evidence type="ECO:0000256" key="4">
    <source>
        <dbReference type="SAM" id="MobiDB-lite"/>
    </source>
</evidence>
<evidence type="ECO:0000259" key="6">
    <source>
        <dbReference type="Pfam" id="PF23086"/>
    </source>
</evidence>
<evidence type="ECO:0000313" key="8">
    <source>
        <dbReference type="Proteomes" id="UP000326939"/>
    </source>
</evidence>
<evidence type="ECO:0000256" key="1">
    <source>
        <dbReference type="ARBA" id="ARBA00006640"/>
    </source>
</evidence>
<dbReference type="GO" id="GO:0005840">
    <property type="term" value="C:ribosome"/>
    <property type="evidence" value="ECO:0007669"/>
    <property type="project" value="UniProtKB-KW"/>
</dbReference>
<dbReference type="GO" id="GO:0015030">
    <property type="term" value="C:Cajal body"/>
    <property type="evidence" value="ECO:0007669"/>
    <property type="project" value="TreeGrafter"/>
</dbReference>
<name>A0A5N5L431_9ROSI</name>
<accession>A0A5N5L431</accession>
<feature type="compositionally biased region" description="Basic and acidic residues" evidence="4">
    <location>
        <begin position="468"/>
        <end position="481"/>
    </location>
</feature>
<gene>
    <name evidence="7" type="ORF">DKX38_015030</name>
</gene>
<dbReference type="GO" id="GO:1990904">
    <property type="term" value="C:ribonucleoprotein complex"/>
    <property type="evidence" value="ECO:0007669"/>
    <property type="project" value="UniProtKB-KW"/>
</dbReference>
<evidence type="ECO:0000259" key="5">
    <source>
        <dbReference type="Pfam" id="PF15862"/>
    </source>
</evidence>
<feature type="compositionally biased region" description="Basic and acidic residues" evidence="4">
    <location>
        <begin position="594"/>
        <end position="630"/>
    </location>
</feature>
<dbReference type="Pfam" id="PF01165">
    <property type="entry name" value="Ribosomal_S21"/>
    <property type="match status" value="1"/>
</dbReference>
<dbReference type="InterPro" id="IPR024822">
    <property type="entry name" value="Coilin"/>
</dbReference>
<keyword evidence="2" id="KW-0689">Ribosomal protein</keyword>
<feature type="region of interest" description="Disordered" evidence="4">
    <location>
        <begin position="821"/>
        <end position="900"/>
    </location>
</feature>
<comment type="caution">
    <text evidence="7">The sequence shown here is derived from an EMBL/GenBank/DDBJ whole genome shotgun (WGS) entry which is preliminary data.</text>
</comment>
<keyword evidence="8" id="KW-1185">Reference proteome</keyword>
<proteinExistence type="inferred from homology"/>
<feature type="compositionally biased region" description="Basic and acidic residues" evidence="4">
    <location>
        <begin position="568"/>
        <end position="580"/>
    </location>
</feature>
<dbReference type="GO" id="GO:0006412">
    <property type="term" value="P:translation"/>
    <property type="evidence" value="ECO:0007669"/>
    <property type="project" value="InterPro"/>
</dbReference>
<dbReference type="PANTHER" id="PTHR15197">
    <property type="entry name" value="COILIN P80"/>
    <property type="match status" value="1"/>
</dbReference>
<feature type="compositionally biased region" description="Basic residues" evidence="4">
    <location>
        <begin position="418"/>
        <end position="437"/>
    </location>
</feature>
<comment type="similarity">
    <text evidence="1">Belongs to the bacterial ribosomal protein bS21 family.</text>
</comment>